<comment type="caution">
    <text evidence="1">The sequence shown here is derived from an EMBL/GenBank/DDBJ whole genome shotgun (WGS) entry which is preliminary data.</text>
</comment>
<dbReference type="Gene3D" id="3.20.20.80">
    <property type="entry name" value="Glycosidases"/>
    <property type="match status" value="1"/>
</dbReference>
<accession>A0A7H4N6W3</accession>
<proteinExistence type="predicted"/>
<reference evidence="1 2" key="1">
    <citation type="submission" date="2018-06" db="EMBL/GenBank/DDBJ databases">
        <authorList>
            <consortium name="Pathogen Informatics"/>
            <person name="Doyle S."/>
        </authorList>
    </citation>
    <scope>NUCLEOTIDE SEQUENCE [LARGE SCALE GENOMIC DNA]</scope>
    <source>
        <strain evidence="1 2">NCTC11685</strain>
    </source>
</reference>
<dbReference type="Proteomes" id="UP000254863">
    <property type="component" value="Unassembled WGS sequence"/>
</dbReference>
<evidence type="ECO:0008006" key="3">
    <source>
        <dbReference type="Google" id="ProtNLM"/>
    </source>
</evidence>
<evidence type="ECO:0000313" key="1">
    <source>
        <dbReference type="EMBL" id="STV79629.1"/>
    </source>
</evidence>
<name>A0A7H4N6W3_9ENTR</name>
<dbReference type="AlphaFoldDB" id="A0A7H4N6W3"/>
<organism evidence="1 2">
    <name type="scientific">Klebsiella michiganensis</name>
    <dbReference type="NCBI Taxonomy" id="1134687"/>
    <lineage>
        <taxon>Bacteria</taxon>
        <taxon>Pseudomonadati</taxon>
        <taxon>Pseudomonadota</taxon>
        <taxon>Gammaproteobacteria</taxon>
        <taxon>Enterobacterales</taxon>
        <taxon>Enterobacteriaceae</taxon>
        <taxon>Klebsiella/Raoultella group</taxon>
        <taxon>Klebsiella</taxon>
    </lineage>
</organism>
<gene>
    <name evidence="1" type="ORF">NCTC11685_02798</name>
</gene>
<dbReference type="EMBL" id="UGMS01000001">
    <property type="protein sequence ID" value="STV79629.1"/>
    <property type="molecule type" value="Genomic_DNA"/>
</dbReference>
<sequence length="161" mass="17694">MSSFSLRRAALLVALLLAGVIPSAAVLAERTVITPPAFTGLLTNPGIGVASFHDGYGQKPSLKEYPDTGFEYDRFYWSDLEPEEGVYDFAPIDRAFSVAARHQPAMNVGLRFMALDEPQSGSKIPRLAYQKRHSGTMGRKWQNLCAGPQRSDLYRLCAKAA</sequence>
<protein>
    <recommendedName>
        <fullName evidence="3">Beta-galactosidase</fullName>
    </recommendedName>
</protein>
<dbReference type="SUPFAM" id="SSF51445">
    <property type="entry name" value="(Trans)glycosidases"/>
    <property type="match status" value="1"/>
</dbReference>
<dbReference type="InterPro" id="IPR017853">
    <property type="entry name" value="GH"/>
</dbReference>
<evidence type="ECO:0000313" key="2">
    <source>
        <dbReference type="Proteomes" id="UP000254863"/>
    </source>
</evidence>